<name>A0A8S9I8G7_BRACR</name>
<evidence type="ECO:0000313" key="2">
    <source>
        <dbReference type="Proteomes" id="UP000712281"/>
    </source>
</evidence>
<protein>
    <submittedName>
        <fullName evidence="1">Uncharacterized protein</fullName>
    </submittedName>
</protein>
<gene>
    <name evidence="1" type="ORF">F2Q68_00024905</name>
</gene>
<dbReference type="Proteomes" id="UP000712281">
    <property type="component" value="Unassembled WGS sequence"/>
</dbReference>
<evidence type="ECO:0000313" key="1">
    <source>
        <dbReference type="EMBL" id="KAF2565682.1"/>
    </source>
</evidence>
<sequence length="268" mass="29522">MDQNRVNKRETCGESCSTFHSEILERFSENVDNSFEKLLLVSSLYIDSSFFIFNVFSQPKPANPLAKITNDNNTPIDVTTTPLNVAATDATVTTVGNITAKTGFGTVFAICFLALPRNVCNLSHKRKMMNDNNTPIDVTTTPLNVAATDATVTTIGNITASTAAATTSTILPAGNVADETTRRSLFGAGVKHVRVHRAVDKLRLFVKNNKFHLFIGIIFFDDEQVNPKSRASKVLAQELAFKSDTKGSRWLFQSSRRIEFHGGIRPYL</sequence>
<dbReference type="AlphaFoldDB" id="A0A8S9I8G7"/>
<organism evidence="1 2">
    <name type="scientific">Brassica cretica</name>
    <name type="common">Mustard</name>
    <dbReference type="NCBI Taxonomy" id="69181"/>
    <lineage>
        <taxon>Eukaryota</taxon>
        <taxon>Viridiplantae</taxon>
        <taxon>Streptophyta</taxon>
        <taxon>Embryophyta</taxon>
        <taxon>Tracheophyta</taxon>
        <taxon>Spermatophyta</taxon>
        <taxon>Magnoliopsida</taxon>
        <taxon>eudicotyledons</taxon>
        <taxon>Gunneridae</taxon>
        <taxon>Pentapetalae</taxon>
        <taxon>rosids</taxon>
        <taxon>malvids</taxon>
        <taxon>Brassicales</taxon>
        <taxon>Brassicaceae</taxon>
        <taxon>Brassiceae</taxon>
        <taxon>Brassica</taxon>
    </lineage>
</organism>
<reference evidence="1" key="1">
    <citation type="submission" date="2019-12" db="EMBL/GenBank/DDBJ databases">
        <title>Genome sequencing and annotation of Brassica cretica.</title>
        <authorList>
            <person name="Studholme D.J."/>
            <person name="Sarris P.F."/>
        </authorList>
    </citation>
    <scope>NUCLEOTIDE SEQUENCE</scope>
    <source>
        <strain evidence="1">PFS-001/15</strain>
        <tissue evidence="1">Leaf</tissue>
    </source>
</reference>
<accession>A0A8S9I8G7</accession>
<comment type="caution">
    <text evidence="1">The sequence shown here is derived from an EMBL/GenBank/DDBJ whole genome shotgun (WGS) entry which is preliminary data.</text>
</comment>
<proteinExistence type="predicted"/>
<dbReference type="EMBL" id="QGKW02001911">
    <property type="protein sequence ID" value="KAF2565682.1"/>
    <property type="molecule type" value="Genomic_DNA"/>
</dbReference>